<sequence length="63" mass="6782">MSINGWTGALLMQGGAFLNVPLHPLPVHAPWKHTAPRSVPAVHSRHSGTQIAVRDLCVGSQFM</sequence>
<protein>
    <submittedName>
        <fullName evidence="1">Uncharacterized protein</fullName>
    </submittedName>
</protein>
<proteinExistence type="predicted"/>
<reference evidence="1" key="1">
    <citation type="submission" date="2023-05" db="EMBL/GenBank/DDBJ databases">
        <authorList>
            <person name="Stuckert A."/>
        </authorList>
    </citation>
    <scope>NUCLEOTIDE SEQUENCE</scope>
</reference>
<keyword evidence="2" id="KW-1185">Reference proteome</keyword>
<evidence type="ECO:0000313" key="2">
    <source>
        <dbReference type="Proteomes" id="UP001162483"/>
    </source>
</evidence>
<gene>
    <name evidence="1" type="ORF">SPARVUS_LOCUS10797422</name>
</gene>
<dbReference type="EMBL" id="CATNWA010015988">
    <property type="protein sequence ID" value="CAI9588736.1"/>
    <property type="molecule type" value="Genomic_DNA"/>
</dbReference>
<evidence type="ECO:0000313" key="1">
    <source>
        <dbReference type="EMBL" id="CAI9588736.1"/>
    </source>
</evidence>
<organism evidence="1 2">
    <name type="scientific">Staurois parvus</name>
    <dbReference type="NCBI Taxonomy" id="386267"/>
    <lineage>
        <taxon>Eukaryota</taxon>
        <taxon>Metazoa</taxon>
        <taxon>Chordata</taxon>
        <taxon>Craniata</taxon>
        <taxon>Vertebrata</taxon>
        <taxon>Euteleostomi</taxon>
        <taxon>Amphibia</taxon>
        <taxon>Batrachia</taxon>
        <taxon>Anura</taxon>
        <taxon>Neobatrachia</taxon>
        <taxon>Ranoidea</taxon>
        <taxon>Ranidae</taxon>
        <taxon>Staurois</taxon>
    </lineage>
</organism>
<name>A0ABN9EZC1_9NEOB</name>
<comment type="caution">
    <text evidence="1">The sequence shown here is derived from an EMBL/GenBank/DDBJ whole genome shotgun (WGS) entry which is preliminary data.</text>
</comment>
<accession>A0ABN9EZC1</accession>
<dbReference type="Proteomes" id="UP001162483">
    <property type="component" value="Unassembled WGS sequence"/>
</dbReference>